<gene>
    <name evidence="2" type="ORF">JK358_35590</name>
</gene>
<reference evidence="2 3" key="1">
    <citation type="submission" date="2021-01" db="EMBL/GenBank/DDBJ databases">
        <title>WGS of actinomycetes isolated from Thailand.</title>
        <authorList>
            <person name="Thawai C."/>
        </authorList>
    </citation>
    <scope>NUCLEOTIDE SEQUENCE [LARGE SCALE GENOMIC DNA]</scope>
    <source>
        <strain evidence="2 3">LPG 2</strain>
    </source>
</reference>
<organism evidence="2 3">
    <name type="scientific">Nocardia acididurans</name>
    <dbReference type="NCBI Taxonomy" id="2802282"/>
    <lineage>
        <taxon>Bacteria</taxon>
        <taxon>Bacillati</taxon>
        <taxon>Actinomycetota</taxon>
        <taxon>Actinomycetes</taxon>
        <taxon>Mycobacteriales</taxon>
        <taxon>Nocardiaceae</taxon>
        <taxon>Nocardia</taxon>
    </lineage>
</organism>
<evidence type="ECO:0000256" key="1">
    <source>
        <dbReference type="SAM" id="MobiDB-lite"/>
    </source>
</evidence>
<accession>A0ABS1MGE1</accession>
<evidence type="ECO:0000313" key="3">
    <source>
        <dbReference type="Proteomes" id="UP000602198"/>
    </source>
</evidence>
<feature type="compositionally biased region" description="Basic and acidic residues" evidence="1">
    <location>
        <begin position="1"/>
        <end position="10"/>
    </location>
</feature>
<protein>
    <recommendedName>
        <fullName evidence="4">Ribbon-helix-helix protein CopG domain-containing protein</fullName>
    </recommendedName>
</protein>
<evidence type="ECO:0008006" key="4">
    <source>
        <dbReference type="Google" id="ProtNLM"/>
    </source>
</evidence>
<dbReference type="Proteomes" id="UP000602198">
    <property type="component" value="Unassembled WGS sequence"/>
</dbReference>
<evidence type="ECO:0000313" key="2">
    <source>
        <dbReference type="EMBL" id="MBL1079738.1"/>
    </source>
</evidence>
<comment type="caution">
    <text evidence="2">The sequence shown here is derived from an EMBL/GenBank/DDBJ whole genome shotgun (WGS) entry which is preliminary data.</text>
</comment>
<dbReference type="EMBL" id="JAERRJ010000019">
    <property type="protein sequence ID" value="MBL1079738.1"/>
    <property type="molecule type" value="Genomic_DNA"/>
</dbReference>
<feature type="compositionally biased region" description="Low complexity" evidence="1">
    <location>
        <begin position="29"/>
        <end position="48"/>
    </location>
</feature>
<feature type="region of interest" description="Disordered" evidence="1">
    <location>
        <begin position="1"/>
        <end position="87"/>
    </location>
</feature>
<proteinExistence type="predicted"/>
<dbReference type="RefSeq" id="WP_201957235.1">
    <property type="nucleotide sequence ID" value="NZ_JAERRJ010000019.1"/>
</dbReference>
<keyword evidence="3" id="KW-1185">Reference proteome</keyword>
<name>A0ABS1MGE1_9NOCA</name>
<sequence>MSRRGAFKDDDLGDIDDLLPPSPPPVTTTPPIQAVPPTAAVTDAQAPVAPAPKPARRAAAKAAAPNTEAPKRSRQPARSQRANPIHEAHVAAVVAEALRQLTHSEKSHRGRGRSYGEVVLDAIEEFETELREHFSREATAKPKGRLFQRVDHTRPRRRRHTEPPVKIPLAGIIATDIESLDLLAEEWHTGSRSALVDQALKFYLADEIASLSNDADRIDDGEESAD</sequence>